<name>A0A134AH12_9FIRM</name>
<dbReference type="OrthoDB" id="9763107at2"/>
<evidence type="ECO:0000259" key="7">
    <source>
        <dbReference type="Pfam" id="PF14821"/>
    </source>
</evidence>
<dbReference type="EC" id="4.2.3.1" evidence="4"/>
<evidence type="ECO:0000259" key="6">
    <source>
        <dbReference type="Pfam" id="PF00291"/>
    </source>
</evidence>
<protein>
    <recommendedName>
        <fullName evidence="4">Threonine synthase</fullName>
        <ecNumber evidence="4">4.2.3.1</ecNumber>
    </recommendedName>
</protein>
<dbReference type="PANTHER" id="PTHR43515">
    <property type="entry name" value="THREONINE SYNTHASE-LIKE 1"/>
    <property type="match status" value="1"/>
</dbReference>
<dbReference type="InterPro" id="IPR029144">
    <property type="entry name" value="Thr_synth_N"/>
</dbReference>
<proteinExistence type="inferred from homology"/>
<dbReference type="EMBL" id="LSDG01000023">
    <property type="protein sequence ID" value="KXB67013.1"/>
    <property type="molecule type" value="Genomic_DNA"/>
</dbReference>
<dbReference type="InterPro" id="IPR001926">
    <property type="entry name" value="TrpB-like_PALP"/>
</dbReference>
<evidence type="ECO:0000313" key="8">
    <source>
        <dbReference type="EMBL" id="KXB67013.1"/>
    </source>
</evidence>
<feature type="domain" description="Threonine synthase N-terminal" evidence="7">
    <location>
        <begin position="2"/>
        <end position="76"/>
    </location>
</feature>
<keyword evidence="9" id="KW-1185">Reference proteome</keyword>
<dbReference type="CDD" id="cd01560">
    <property type="entry name" value="Thr-synth_2"/>
    <property type="match status" value="1"/>
</dbReference>
<accession>A0A134AH12</accession>
<dbReference type="GO" id="GO:0009088">
    <property type="term" value="P:threonine biosynthetic process"/>
    <property type="evidence" value="ECO:0007669"/>
    <property type="project" value="UniProtKB-UniRule"/>
</dbReference>
<dbReference type="InterPro" id="IPR004450">
    <property type="entry name" value="Thr_synthase-like"/>
</dbReference>
<dbReference type="NCBIfam" id="TIGR00260">
    <property type="entry name" value="thrC"/>
    <property type="match status" value="1"/>
</dbReference>
<dbReference type="Pfam" id="PF14821">
    <property type="entry name" value="Thr_synth_N"/>
    <property type="match status" value="1"/>
</dbReference>
<dbReference type="SUPFAM" id="SSF53686">
    <property type="entry name" value="Tryptophan synthase beta subunit-like PLP-dependent enzymes"/>
    <property type="match status" value="1"/>
</dbReference>
<dbReference type="Gene3D" id="3.40.50.1100">
    <property type="match status" value="2"/>
</dbReference>
<dbReference type="InterPro" id="IPR037158">
    <property type="entry name" value="Thr_synth_N_sf"/>
</dbReference>
<dbReference type="Pfam" id="PF00291">
    <property type="entry name" value="PALP"/>
    <property type="match status" value="1"/>
</dbReference>
<comment type="caution">
    <text evidence="8">The sequence shown here is derived from an EMBL/GenBank/DDBJ whole genome shotgun (WGS) entry which is preliminary data.</text>
</comment>
<dbReference type="InterPro" id="IPR036052">
    <property type="entry name" value="TrpB-like_PALP_sf"/>
</dbReference>
<dbReference type="STRING" id="755172.HMPREF1863_00739"/>
<reference evidence="9" key="1">
    <citation type="submission" date="2016-01" db="EMBL/GenBank/DDBJ databases">
        <authorList>
            <person name="Mitreva M."/>
            <person name="Pepin K.H."/>
            <person name="Mihindukulasuriya K.A."/>
            <person name="Fulton R."/>
            <person name="Fronick C."/>
            <person name="O'Laughlin M."/>
            <person name="Miner T."/>
            <person name="Herter B."/>
            <person name="Rosa B.A."/>
            <person name="Cordes M."/>
            <person name="Tomlinson C."/>
            <person name="Wollam A."/>
            <person name="Palsikar V.B."/>
            <person name="Mardis E.R."/>
            <person name="Wilson R.K."/>
        </authorList>
    </citation>
    <scope>NUCLEOTIDE SEQUENCE [LARGE SCALE GENOMIC DNA]</scope>
    <source>
        <strain evidence="9">DNF00729</strain>
    </source>
</reference>
<evidence type="ECO:0000256" key="5">
    <source>
        <dbReference type="PIRSR" id="PIRSR604450-51"/>
    </source>
</evidence>
<evidence type="ECO:0000313" key="9">
    <source>
        <dbReference type="Proteomes" id="UP000070442"/>
    </source>
</evidence>
<dbReference type="AlphaFoldDB" id="A0A134AH12"/>
<evidence type="ECO:0000256" key="3">
    <source>
        <dbReference type="ARBA" id="ARBA00022898"/>
    </source>
</evidence>
<dbReference type="Gene3D" id="3.90.1380.10">
    <property type="entry name" value="Threonine synthase, N-terminal domain"/>
    <property type="match status" value="1"/>
</dbReference>
<evidence type="ECO:0000256" key="4">
    <source>
        <dbReference type="NCBIfam" id="TIGR00260"/>
    </source>
</evidence>
<evidence type="ECO:0000256" key="1">
    <source>
        <dbReference type="ARBA" id="ARBA00001933"/>
    </source>
</evidence>
<gene>
    <name evidence="8" type="ORF">HMPREF1863_00739</name>
</gene>
<dbReference type="RefSeq" id="WP_068367369.1">
    <property type="nucleotide sequence ID" value="NZ_CAMYBE010000002.1"/>
</dbReference>
<dbReference type="Proteomes" id="UP000070442">
    <property type="component" value="Unassembled WGS sequence"/>
</dbReference>
<dbReference type="PATRIC" id="fig|755172.3.peg.709"/>
<feature type="modified residue" description="N6-(pyridoxal phosphate)lysine" evidence="5">
    <location>
        <position position="107"/>
    </location>
</feature>
<comment type="similarity">
    <text evidence="2">Belongs to the threonine synthase family.</text>
</comment>
<dbReference type="GO" id="GO:0005737">
    <property type="term" value="C:cytoplasm"/>
    <property type="evidence" value="ECO:0007669"/>
    <property type="project" value="TreeGrafter"/>
</dbReference>
<comment type="cofactor">
    <cofactor evidence="1 5">
        <name>pyridoxal 5'-phosphate</name>
        <dbReference type="ChEBI" id="CHEBI:597326"/>
    </cofactor>
</comment>
<dbReference type="GO" id="GO:0004795">
    <property type="term" value="F:threonine synthase activity"/>
    <property type="evidence" value="ECO:0007669"/>
    <property type="project" value="UniProtKB-UniRule"/>
</dbReference>
<organism evidence="8 9">
    <name type="scientific">Aedoeadaptatus coxii</name>
    <dbReference type="NCBI Taxonomy" id="755172"/>
    <lineage>
        <taxon>Bacteria</taxon>
        <taxon>Bacillati</taxon>
        <taxon>Bacillota</taxon>
        <taxon>Tissierellia</taxon>
        <taxon>Tissierellales</taxon>
        <taxon>Peptoniphilaceae</taxon>
        <taxon>Aedoeadaptatus</taxon>
    </lineage>
</organism>
<dbReference type="PANTHER" id="PTHR43515:SF1">
    <property type="entry name" value="THREONINE SYNTHASE-LIKE 1"/>
    <property type="match status" value="1"/>
</dbReference>
<evidence type="ECO:0000256" key="2">
    <source>
        <dbReference type="ARBA" id="ARBA00005517"/>
    </source>
</evidence>
<feature type="domain" description="Tryptophan synthase beta chain-like PALP" evidence="6">
    <location>
        <begin position="98"/>
        <end position="397"/>
    </location>
</feature>
<sequence>MNYYSTRNKDERVRAKEAIFRGPADDGGLYVPETIPAFPYEDFLNAKYEELAAAVLNVFFDDFDPAYLKESAKKAYASFKAEGAVGYHDLDGITVAELFHGPTAAFKDFALQMLPYLMADSADGRRVRILTATSGDTGKAALAGFQDVENTDIFVFYPADGVSTMQKLQMTTQEGNNVHVFGIRGNFDDAQRTVKSLFRDEGLREEGRASGIEFSSANSINIGRLVPQVVYYIYSYLELVRRNTIAMGDKVDVCVPTGNFGNILAAMYAKRMGVPFGDFICASNKNHVLTDFIQTGVYDTHRDFYKTTSPSMDILVASNIERFLQLILKNNDKIREKMESLQETGRFEISEDLIRRAKLVGYWSTDDEGEARIKEVFDATGYLMDPHTAVAYDGIKKHGSNRHVLLMATASPYKFPETVADALSLEKAGDEKELLQSIEETSHMAIPEELLEVFEKPVRFENAIDIEDMARVVREGFDD</sequence>
<keyword evidence="3 5" id="KW-0663">Pyridoxal phosphate</keyword>